<dbReference type="InterPro" id="IPR044861">
    <property type="entry name" value="IPNS-like_FE2OG_OXY"/>
</dbReference>
<dbReference type="InterPro" id="IPR027443">
    <property type="entry name" value="IPNS-like_sf"/>
</dbReference>
<evidence type="ECO:0000256" key="4">
    <source>
        <dbReference type="ARBA" id="ARBA00022723"/>
    </source>
</evidence>
<dbReference type="GO" id="GO:1900366">
    <property type="term" value="P:negative regulation of defense response to insect"/>
    <property type="evidence" value="ECO:0007669"/>
    <property type="project" value="UniProtKB-ARBA"/>
</dbReference>
<evidence type="ECO:0000259" key="11">
    <source>
        <dbReference type="PROSITE" id="PS51471"/>
    </source>
</evidence>
<name>A0A9E7GS23_9LILI</name>
<dbReference type="GO" id="GO:0016491">
    <property type="term" value="F:oxidoreductase activity"/>
    <property type="evidence" value="ECO:0007669"/>
    <property type="project" value="UniProtKB-KW"/>
</dbReference>
<accession>A0A9E7GS23</accession>
<dbReference type="PRINTS" id="PR00682">
    <property type="entry name" value="IPNSYNTHASE"/>
</dbReference>
<keyword evidence="6" id="KW-0611">Plant defense</keyword>
<dbReference type="GO" id="GO:0006952">
    <property type="term" value="P:defense response"/>
    <property type="evidence" value="ECO:0007669"/>
    <property type="project" value="UniProtKB-KW"/>
</dbReference>
<comment type="cofactor">
    <cofactor evidence="2">
        <name>L-ascorbate</name>
        <dbReference type="ChEBI" id="CHEBI:38290"/>
    </cofactor>
</comment>
<evidence type="ECO:0000256" key="10">
    <source>
        <dbReference type="RuleBase" id="RU003682"/>
    </source>
</evidence>
<dbReference type="Gene3D" id="2.60.120.330">
    <property type="entry name" value="B-lactam Antibiotic, Isopenicillin N Synthase, Chain"/>
    <property type="match status" value="1"/>
</dbReference>
<dbReference type="InterPro" id="IPR026992">
    <property type="entry name" value="DIOX_N"/>
</dbReference>
<evidence type="ECO:0000256" key="5">
    <source>
        <dbReference type="ARBA" id="ARBA00022819"/>
    </source>
</evidence>
<keyword evidence="5" id="KW-1184">Jasmonic acid signaling pathway</keyword>
<evidence type="ECO:0000313" key="13">
    <source>
        <dbReference type="Proteomes" id="UP001055439"/>
    </source>
</evidence>
<dbReference type="Proteomes" id="UP001055439">
    <property type="component" value="Chromosome 7"/>
</dbReference>
<evidence type="ECO:0000256" key="7">
    <source>
        <dbReference type="ARBA" id="ARBA00023002"/>
    </source>
</evidence>
<keyword evidence="4 10" id="KW-0479">Metal-binding</keyword>
<comment type="similarity">
    <text evidence="3 10">Belongs to the iron/ascorbate-dependent oxidoreductase family.</text>
</comment>
<dbReference type="OrthoDB" id="288590at2759"/>
<dbReference type="Pfam" id="PF14226">
    <property type="entry name" value="DIOX_N"/>
    <property type="match status" value="1"/>
</dbReference>
<organism evidence="12 13">
    <name type="scientific">Musa troglodytarum</name>
    <name type="common">fe'i banana</name>
    <dbReference type="NCBI Taxonomy" id="320322"/>
    <lineage>
        <taxon>Eukaryota</taxon>
        <taxon>Viridiplantae</taxon>
        <taxon>Streptophyta</taxon>
        <taxon>Embryophyta</taxon>
        <taxon>Tracheophyta</taxon>
        <taxon>Spermatophyta</taxon>
        <taxon>Magnoliopsida</taxon>
        <taxon>Liliopsida</taxon>
        <taxon>Zingiberales</taxon>
        <taxon>Musaceae</taxon>
        <taxon>Musa</taxon>
    </lineage>
</organism>
<dbReference type="PROSITE" id="PS51471">
    <property type="entry name" value="FE2OG_OXY"/>
    <property type="match status" value="1"/>
</dbReference>
<dbReference type="GO" id="GO:2000022">
    <property type="term" value="P:regulation of jasmonic acid mediated signaling pathway"/>
    <property type="evidence" value="ECO:0007669"/>
    <property type="project" value="UniProtKB-ARBA"/>
</dbReference>
<evidence type="ECO:0000313" key="12">
    <source>
        <dbReference type="EMBL" id="URE18058.1"/>
    </source>
</evidence>
<proteinExistence type="inferred from homology"/>
<protein>
    <submittedName>
        <fullName evidence="12">2OG-Fe(II) oxygenase superfamily</fullName>
    </submittedName>
</protein>
<comment type="catalytic activity">
    <reaction evidence="9">
        <text>jasmonate + 2-oxoglutarate + O2 = (1R,2R)-12-hydroxyjasmonate + succinate + CO2</text>
        <dbReference type="Rhea" id="RHEA:67144"/>
        <dbReference type="ChEBI" id="CHEBI:15379"/>
        <dbReference type="ChEBI" id="CHEBI:16526"/>
        <dbReference type="ChEBI" id="CHEBI:16810"/>
        <dbReference type="ChEBI" id="CHEBI:30031"/>
        <dbReference type="ChEBI" id="CHEBI:58431"/>
        <dbReference type="ChEBI" id="CHEBI:132022"/>
    </reaction>
    <physiologicalReaction direction="left-to-right" evidence="9">
        <dbReference type="Rhea" id="RHEA:67145"/>
    </physiologicalReaction>
</comment>
<evidence type="ECO:0000256" key="8">
    <source>
        <dbReference type="ARBA" id="ARBA00023004"/>
    </source>
</evidence>
<dbReference type="AlphaFoldDB" id="A0A9E7GS23"/>
<dbReference type="EMBL" id="CP097509">
    <property type="protein sequence ID" value="URE18058.1"/>
    <property type="molecule type" value="Genomic_DNA"/>
</dbReference>
<evidence type="ECO:0000256" key="6">
    <source>
        <dbReference type="ARBA" id="ARBA00022821"/>
    </source>
</evidence>
<keyword evidence="8 10" id="KW-0408">Iron</keyword>
<evidence type="ECO:0000256" key="1">
    <source>
        <dbReference type="ARBA" id="ARBA00001954"/>
    </source>
</evidence>
<dbReference type="PANTHER" id="PTHR47991">
    <property type="entry name" value="OXOGLUTARATE/IRON-DEPENDENT DIOXYGENASE"/>
    <property type="match status" value="1"/>
</dbReference>
<feature type="domain" description="Fe2OG dioxygenase" evidence="11">
    <location>
        <begin position="279"/>
        <end position="380"/>
    </location>
</feature>
<sequence>MATHSSISTFITRFASITSPSSLPCQRPCTHTAPSARPVALLLLPFHASSLHSDGSKEAHISRIALLLPLLKDTAQLEDIMDCLQEWPEPVVPVQSLSEAPTLPDRYVKPPSQRPSVGDAARSLDIPVVDLAMLPGGGGGVVEAVSEACRHWGFFQVVNHGVSLELVRRFREAWRGFFHLPMEEKKRYANSPRTYEGYGSRLGVDEGAILDWGDYYFLHFLPCYLKDHDKWPELPPCLREATDEYGVEVRKLCRRVMKALSLGLGLDADRLQKALGGDDEGVCIRVNFYPRCPRPDLALGLSPHSDPGGLTVLLADDHVHGLQVRKDGVWITVHPLPNAFIINVGDQIQVLSNAEYKSVEHRVVVHAKEERLSVAFFYNPRSDIPIGPVPELLAAPGRAALYRPMTFDDYRLFIRRRGPRGKSQVESFEAMAIPGT</sequence>
<dbReference type="GO" id="GO:0120091">
    <property type="term" value="F:jasmonic acid hydrolase"/>
    <property type="evidence" value="ECO:0007669"/>
    <property type="project" value="UniProtKB-ARBA"/>
</dbReference>
<dbReference type="Pfam" id="PF03171">
    <property type="entry name" value="2OG-FeII_Oxy"/>
    <property type="match status" value="1"/>
</dbReference>
<dbReference type="FunFam" id="2.60.120.330:FF:000008">
    <property type="entry name" value="Jasmonate-regulated gene 21"/>
    <property type="match status" value="1"/>
</dbReference>
<dbReference type="SUPFAM" id="SSF51197">
    <property type="entry name" value="Clavaminate synthase-like"/>
    <property type="match status" value="1"/>
</dbReference>
<reference evidence="12" key="1">
    <citation type="submission" date="2022-05" db="EMBL/GenBank/DDBJ databases">
        <title>The Musa troglodytarum L. genome provides insights into the mechanism of non-climacteric behaviour and enrichment of carotenoids.</title>
        <authorList>
            <person name="Wang J."/>
        </authorList>
    </citation>
    <scope>NUCLEOTIDE SEQUENCE</scope>
    <source>
        <tissue evidence="12">Leaf</tissue>
    </source>
</reference>
<keyword evidence="7 10" id="KW-0560">Oxidoreductase</keyword>
<dbReference type="GO" id="GO:1900150">
    <property type="term" value="P:regulation of defense response to fungus"/>
    <property type="evidence" value="ECO:0007669"/>
    <property type="project" value="UniProtKB-ARBA"/>
</dbReference>
<comment type="cofactor">
    <cofactor evidence="1">
        <name>Fe(2+)</name>
        <dbReference type="ChEBI" id="CHEBI:29033"/>
    </cofactor>
</comment>
<dbReference type="InterPro" id="IPR005123">
    <property type="entry name" value="Oxoglu/Fe-dep_dioxygenase_dom"/>
</dbReference>
<dbReference type="InterPro" id="IPR050295">
    <property type="entry name" value="Plant_2OG-oxidoreductases"/>
</dbReference>
<dbReference type="GO" id="GO:0046872">
    <property type="term" value="F:metal ion binding"/>
    <property type="evidence" value="ECO:0007669"/>
    <property type="project" value="UniProtKB-KW"/>
</dbReference>
<gene>
    <name evidence="12" type="ORF">MUK42_11796</name>
</gene>
<evidence type="ECO:0000256" key="9">
    <source>
        <dbReference type="ARBA" id="ARBA00052139"/>
    </source>
</evidence>
<evidence type="ECO:0000256" key="2">
    <source>
        <dbReference type="ARBA" id="ARBA00001961"/>
    </source>
</evidence>
<evidence type="ECO:0000256" key="3">
    <source>
        <dbReference type="ARBA" id="ARBA00008056"/>
    </source>
</evidence>
<keyword evidence="13" id="KW-1185">Reference proteome</keyword>